<evidence type="ECO:0000313" key="2">
    <source>
        <dbReference type="EMBL" id="MFC6017795.1"/>
    </source>
</evidence>
<gene>
    <name evidence="2" type="ORF">ACFP2T_16460</name>
</gene>
<feature type="region of interest" description="Disordered" evidence="1">
    <location>
        <begin position="63"/>
        <end position="83"/>
    </location>
</feature>
<evidence type="ECO:0000256" key="1">
    <source>
        <dbReference type="SAM" id="MobiDB-lite"/>
    </source>
</evidence>
<organism evidence="2 3">
    <name type="scientific">Plantactinospora solaniradicis</name>
    <dbReference type="NCBI Taxonomy" id="1723736"/>
    <lineage>
        <taxon>Bacteria</taxon>
        <taxon>Bacillati</taxon>
        <taxon>Actinomycetota</taxon>
        <taxon>Actinomycetes</taxon>
        <taxon>Micromonosporales</taxon>
        <taxon>Micromonosporaceae</taxon>
        <taxon>Plantactinospora</taxon>
    </lineage>
</organism>
<name>A0ABW1K8J2_9ACTN</name>
<keyword evidence="3" id="KW-1185">Reference proteome</keyword>
<protein>
    <recommendedName>
        <fullName evidence="4">Head-to-tail adaptor</fullName>
    </recommendedName>
</protein>
<sequence length="124" mass="13403">MAENLFDTADLPGWLSGSNAELARRAANGWLQDATGLTTWPDPVPDRLWAWAIELAAIAMRSPDGAGSESIDDYQVSSGGSGDWSRRAEILAAARAAYNTGSGQPVYSFPEPDWSWRATGPRYL</sequence>
<accession>A0ABW1K8J2</accession>
<comment type="caution">
    <text evidence="2">The sequence shown here is derived from an EMBL/GenBank/DDBJ whole genome shotgun (WGS) entry which is preliminary data.</text>
</comment>
<evidence type="ECO:0008006" key="4">
    <source>
        <dbReference type="Google" id="ProtNLM"/>
    </source>
</evidence>
<dbReference type="RefSeq" id="WP_377422330.1">
    <property type="nucleotide sequence ID" value="NZ_JBHSPR010000010.1"/>
</dbReference>
<dbReference type="EMBL" id="JBHSPR010000010">
    <property type="protein sequence ID" value="MFC6017795.1"/>
    <property type="molecule type" value="Genomic_DNA"/>
</dbReference>
<proteinExistence type="predicted"/>
<dbReference type="Proteomes" id="UP001596203">
    <property type="component" value="Unassembled WGS sequence"/>
</dbReference>
<evidence type="ECO:0000313" key="3">
    <source>
        <dbReference type="Proteomes" id="UP001596203"/>
    </source>
</evidence>
<reference evidence="3" key="1">
    <citation type="journal article" date="2019" name="Int. J. Syst. Evol. Microbiol.">
        <title>The Global Catalogue of Microorganisms (GCM) 10K type strain sequencing project: providing services to taxonomists for standard genome sequencing and annotation.</title>
        <authorList>
            <consortium name="The Broad Institute Genomics Platform"/>
            <consortium name="The Broad Institute Genome Sequencing Center for Infectious Disease"/>
            <person name="Wu L."/>
            <person name="Ma J."/>
        </authorList>
    </citation>
    <scope>NUCLEOTIDE SEQUENCE [LARGE SCALE GENOMIC DNA]</scope>
    <source>
        <strain evidence="3">ZS-35-S2</strain>
    </source>
</reference>